<proteinExistence type="predicted"/>
<dbReference type="Proteomes" id="UP000002588">
    <property type="component" value="Chromosome"/>
</dbReference>
<dbReference type="RefSeq" id="WP_011766797.1">
    <property type="nucleotide sequence ID" value="NC_008702.1"/>
</dbReference>
<accession>A1KA33</accession>
<keyword evidence="2" id="KW-1185">Reference proteome</keyword>
<reference evidence="1 2" key="1">
    <citation type="journal article" date="2006" name="Nat. Biotechnol.">
        <title>Complete genome of the mutualistic, N2-fixing grass endophyte Azoarcus sp. strain BH72.</title>
        <authorList>
            <person name="Krause A."/>
            <person name="Ramakumar A."/>
            <person name="Bartels D."/>
            <person name="Battistoni F."/>
            <person name="Bekel T."/>
            <person name="Boch J."/>
            <person name="Boehm M."/>
            <person name="Friedrich F."/>
            <person name="Hurek T."/>
            <person name="Krause L."/>
            <person name="Linke B."/>
            <person name="McHardy A.C."/>
            <person name="Sarkar A."/>
            <person name="Schneiker S."/>
            <person name="Syed A.A."/>
            <person name="Thauer R."/>
            <person name="Vorhoelter F.-J."/>
            <person name="Weidner S."/>
            <person name="Puehler A."/>
            <person name="Reinhold-Hurek B."/>
            <person name="Kaiser O."/>
            <person name="Goesmann A."/>
        </authorList>
    </citation>
    <scope>NUCLEOTIDE SEQUENCE [LARGE SCALE GENOMIC DNA]</scope>
    <source>
        <strain evidence="1 2">BH72</strain>
    </source>
</reference>
<protein>
    <submittedName>
        <fullName evidence="1">Uncharacterized protein</fullName>
    </submittedName>
</protein>
<gene>
    <name evidence="1" type="ordered locus">azo3072</name>
</gene>
<sequence length="179" mass="20404">MSLLLERALFVVAPQDSGKSTTLRSLFQDRRFGTKGVPPSSADQKRLPEIYHLSNERRLYLRLTSPHEYGESPKEFIEKTKEKMGSGRWCFAGPFQPDAFRNMPDVVASVKAFILAFQPERLRVAFLSPNRHGQEVDAFLPPRDLRQELLSIDGVEVLCMDGRERGKNGLLLADFFDFT</sequence>
<dbReference type="HOGENOM" id="CLU_1500591_0_0_4"/>
<dbReference type="KEGG" id="azo:azo3072"/>
<evidence type="ECO:0000313" key="1">
    <source>
        <dbReference type="EMBL" id="CAL95689.1"/>
    </source>
</evidence>
<dbReference type="EMBL" id="AM406670">
    <property type="protein sequence ID" value="CAL95689.1"/>
    <property type="molecule type" value="Genomic_DNA"/>
</dbReference>
<evidence type="ECO:0000313" key="2">
    <source>
        <dbReference type="Proteomes" id="UP000002588"/>
    </source>
</evidence>
<dbReference type="STRING" id="62928.azo3072"/>
<name>A1KA33_AZOSB</name>
<dbReference type="AlphaFoldDB" id="A1KA33"/>
<organism evidence="1 2">
    <name type="scientific">Azoarcus sp. (strain BH72)</name>
    <dbReference type="NCBI Taxonomy" id="418699"/>
    <lineage>
        <taxon>Bacteria</taxon>
        <taxon>Pseudomonadati</taxon>
        <taxon>Pseudomonadota</taxon>
        <taxon>Betaproteobacteria</taxon>
        <taxon>Rhodocyclales</taxon>
        <taxon>Zoogloeaceae</taxon>
        <taxon>Azoarcus</taxon>
    </lineage>
</organism>